<proteinExistence type="predicted"/>
<dbReference type="AlphaFoldDB" id="A0A382FN58"/>
<protein>
    <submittedName>
        <fullName evidence="2">Uncharacterized protein</fullName>
    </submittedName>
</protein>
<organism evidence="2">
    <name type="scientific">marine metagenome</name>
    <dbReference type="NCBI Taxonomy" id="408172"/>
    <lineage>
        <taxon>unclassified sequences</taxon>
        <taxon>metagenomes</taxon>
        <taxon>ecological metagenomes</taxon>
    </lineage>
</organism>
<accession>A0A382FN58</accession>
<sequence length="119" mass="12072">VKPLHSGADRVGALRLGNPLPATTHAGIGGSDPILTAQTAESLGGNPQGSTRILVAVKDPSDTLDLINGGFVHDGSFFDVGSADPTGKNEGERKTPTYPVSPKALENASKAGGQGRWAS</sequence>
<feature type="non-terminal residue" evidence="2">
    <location>
        <position position="1"/>
    </location>
</feature>
<reference evidence="2" key="1">
    <citation type="submission" date="2018-05" db="EMBL/GenBank/DDBJ databases">
        <authorList>
            <person name="Lanie J.A."/>
            <person name="Ng W.-L."/>
            <person name="Kazmierczak K.M."/>
            <person name="Andrzejewski T.M."/>
            <person name="Davidsen T.M."/>
            <person name="Wayne K.J."/>
            <person name="Tettelin H."/>
            <person name="Glass J.I."/>
            <person name="Rusch D."/>
            <person name="Podicherti R."/>
            <person name="Tsui H.-C.T."/>
            <person name="Winkler M.E."/>
        </authorList>
    </citation>
    <scope>NUCLEOTIDE SEQUENCE</scope>
</reference>
<feature type="region of interest" description="Disordered" evidence="1">
    <location>
        <begin position="80"/>
        <end position="119"/>
    </location>
</feature>
<name>A0A382FN58_9ZZZZ</name>
<evidence type="ECO:0000313" key="2">
    <source>
        <dbReference type="EMBL" id="SVB64566.1"/>
    </source>
</evidence>
<feature type="region of interest" description="Disordered" evidence="1">
    <location>
        <begin position="1"/>
        <end position="33"/>
    </location>
</feature>
<evidence type="ECO:0000256" key="1">
    <source>
        <dbReference type="SAM" id="MobiDB-lite"/>
    </source>
</evidence>
<dbReference type="EMBL" id="UINC01050967">
    <property type="protein sequence ID" value="SVB64566.1"/>
    <property type="molecule type" value="Genomic_DNA"/>
</dbReference>
<gene>
    <name evidence="2" type="ORF">METZ01_LOCUS217420</name>
</gene>